<dbReference type="InterPro" id="IPR025110">
    <property type="entry name" value="AMP-bd_C"/>
</dbReference>
<dbReference type="InterPro" id="IPR000873">
    <property type="entry name" value="AMP-dep_synth/lig_dom"/>
</dbReference>
<dbReference type="InterPro" id="IPR045851">
    <property type="entry name" value="AMP-bd_C_sf"/>
</dbReference>
<feature type="domain" description="AMP-dependent synthetase/ligase" evidence="2">
    <location>
        <begin position="11"/>
        <end position="360"/>
    </location>
</feature>
<dbReference type="EMBL" id="BAABAS010000006">
    <property type="protein sequence ID" value="GAA4232357.1"/>
    <property type="molecule type" value="Genomic_DNA"/>
</dbReference>
<dbReference type="PROSITE" id="PS00455">
    <property type="entry name" value="AMP_BINDING"/>
    <property type="match status" value="1"/>
</dbReference>
<accession>A0ABP8C290</accession>
<dbReference type="Gene3D" id="3.30.300.30">
    <property type="match status" value="1"/>
</dbReference>
<evidence type="ECO:0000313" key="5">
    <source>
        <dbReference type="Proteomes" id="UP001501710"/>
    </source>
</evidence>
<dbReference type="Gene3D" id="3.40.50.12780">
    <property type="entry name" value="N-terminal domain of ligase-like"/>
    <property type="match status" value="1"/>
</dbReference>
<proteinExistence type="predicted"/>
<dbReference type="InterPro" id="IPR042099">
    <property type="entry name" value="ANL_N_sf"/>
</dbReference>
<feature type="compositionally biased region" description="Low complexity" evidence="1">
    <location>
        <begin position="52"/>
        <end position="71"/>
    </location>
</feature>
<evidence type="ECO:0000259" key="2">
    <source>
        <dbReference type="Pfam" id="PF00501"/>
    </source>
</evidence>
<feature type="region of interest" description="Disordered" evidence="1">
    <location>
        <begin position="46"/>
        <end position="71"/>
    </location>
</feature>
<protein>
    <submittedName>
        <fullName evidence="4">Uncharacterized protein</fullName>
    </submittedName>
</protein>
<comment type="caution">
    <text evidence="4">The sequence shown here is derived from an EMBL/GenBank/DDBJ whole genome shotgun (WGS) entry which is preliminary data.</text>
</comment>
<dbReference type="RefSeq" id="WP_344896797.1">
    <property type="nucleotide sequence ID" value="NZ_BAABAS010000006.1"/>
</dbReference>
<dbReference type="PANTHER" id="PTHR45527">
    <property type="entry name" value="NONRIBOSOMAL PEPTIDE SYNTHETASE"/>
    <property type="match status" value="1"/>
</dbReference>
<evidence type="ECO:0000256" key="1">
    <source>
        <dbReference type="SAM" id="MobiDB-lite"/>
    </source>
</evidence>
<evidence type="ECO:0000313" key="4">
    <source>
        <dbReference type="EMBL" id="GAA4232357.1"/>
    </source>
</evidence>
<name>A0ABP8C290_9ACTN</name>
<gene>
    <name evidence="4" type="ORF">GCM10022254_31990</name>
</gene>
<feature type="domain" description="AMP-binding enzyme C-terminal" evidence="3">
    <location>
        <begin position="417"/>
        <end position="493"/>
    </location>
</feature>
<dbReference type="Proteomes" id="UP001501710">
    <property type="component" value="Unassembled WGS sequence"/>
</dbReference>
<dbReference type="SUPFAM" id="SSF56801">
    <property type="entry name" value="Acetyl-CoA synthetase-like"/>
    <property type="match status" value="1"/>
</dbReference>
<sequence length="507" mass="53456">MPSDSFIAMFDGHVRRTPGATALVWDGHGVTYAQLAESAAALSSDLSRHGLPSGADPAGSEPSGAGSSGAVAVRADKSPRTIALVIACLGGGRPVLLLSPELGAATVRELVARSGIRHLLNVERDDGLTVVEIDPVPDAPAIPAGTGLLLTTSGSTGLPKVVPLPMAGVAAFMAWAVDRFGIGPGTRVLNYAPLNFDLCLLDVWATLAAGGCAVLVDPERATDGEHVARLIADNGVHVVQGVPLMYRQLRAVADDDLVGPLKDPRHVVFTGEAMPPALLATLPDLFPRAAFHNVYGCTETNDSFVHEADLVGWDERRPLPIGRPIPGVRALVTAEDGRTVHGPGTGELVVHTPFQTTGYLDARLGRDAFVPRDDPDGTRVYYRTGDLVRRDADGTLVLVGRRDFQVKVRGTRVNPQEIERVLLAHPQVAEAAVVACPDDLAGNRLHAFVRRVPGGAVNGLGLRGHCADRLPRVAIPSEIRFVDGPLPRGATGKVDRAACARMVARPR</sequence>
<dbReference type="PANTHER" id="PTHR45527:SF1">
    <property type="entry name" value="FATTY ACID SYNTHASE"/>
    <property type="match status" value="1"/>
</dbReference>
<organism evidence="4 5">
    <name type="scientific">Actinomadura meridiana</name>
    <dbReference type="NCBI Taxonomy" id="559626"/>
    <lineage>
        <taxon>Bacteria</taxon>
        <taxon>Bacillati</taxon>
        <taxon>Actinomycetota</taxon>
        <taxon>Actinomycetes</taxon>
        <taxon>Streptosporangiales</taxon>
        <taxon>Thermomonosporaceae</taxon>
        <taxon>Actinomadura</taxon>
    </lineage>
</organism>
<reference evidence="5" key="1">
    <citation type="journal article" date="2019" name="Int. J. Syst. Evol. Microbiol.">
        <title>The Global Catalogue of Microorganisms (GCM) 10K type strain sequencing project: providing services to taxonomists for standard genome sequencing and annotation.</title>
        <authorList>
            <consortium name="The Broad Institute Genomics Platform"/>
            <consortium name="The Broad Institute Genome Sequencing Center for Infectious Disease"/>
            <person name="Wu L."/>
            <person name="Ma J."/>
        </authorList>
    </citation>
    <scope>NUCLEOTIDE SEQUENCE [LARGE SCALE GENOMIC DNA]</scope>
    <source>
        <strain evidence="5">JCM 17440</strain>
    </source>
</reference>
<dbReference type="Pfam" id="PF13193">
    <property type="entry name" value="AMP-binding_C"/>
    <property type="match status" value="1"/>
</dbReference>
<dbReference type="Pfam" id="PF00501">
    <property type="entry name" value="AMP-binding"/>
    <property type="match status" value="1"/>
</dbReference>
<keyword evidence="5" id="KW-1185">Reference proteome</keyword>
<dbReference type="InterPro" id="IPR020845">
    <property type="entry name" value="AMP-binding_CS"/>
</dbReference>
<evidence type="ECO:0000259" key="3">
    <source>
        <dbReference type="Pfam" id="PF13193"/>
    </source>
</evidence>